<protein>
    <submittedName>
        <fullName evidence="2">Uncharacterized protein</fullName>
    </submittedName>
</protein>
<sequence length="395" mass="42558">MSTLFPAKSLLIALGIVGVLGTWGRTALDGSTELLTKVLDDPNGQLPGTQVLLQRTFTGIRIPIDHIISTLVVFWYEVVDGSHPSSTAVALYFLGQLLPCLVIAYTNAQRGSKPSLLRPTLWLTLFQICSLGVTGWIWAFSYITSAPTVPHSKVSVVGSFELLQRASTVSTPGLVKQLLLPAILLGYLIPAALMGVFSAHPASTAHQSIIGAWNMYPFLVYPILYCLSPSASPAVATTGPKAHLHAIRAANIPALIISVAFHFSILGVSLSTVLFPSIFTPAHRAELHPSAIFVPPLALPPATTPGDGVQGFLLWDELIAYLVVLVVVALELQGAWSTVFQSRGRVFRWSWFLPVACGSSLLLGPGTTCLLISWLRDEILFGPWFDMKEGKKAVE</sequence>
<evidence type="ECO:0000313" key="2">
    <source>
        <dbReference type="EMBL" id="GKZ26524.1"/>
    </source>
</evidence>
<keyword evidence="1" id="KW-0472">Membrane</keyword>
<feature type="transmembrane region" description="Helical" evidence="1">
    <location>
        <begin position="178"/>
        <end position="199"/>
    </location>
</feature>
<name>A0A9W6DR43_9EURO</name>
<keyword evidence="1" id="KW-1133">Transmembrane helix</keyword>
<evidence type="ECO:0000256" key="1">
    <source>
        <dbReference type="SAM" id="Phobius"/>
    </source>
</evidence>
<keyword evidence="1" id="KW-0812">Transmembrane</keyword>
<dbReference type="Proteomes" id="UP001143548">
    <property type="component" value="Unassembled WGS sequence"/>
</dbReference>
<evidence type="ECO:0000313" key="3">
    <source>
        <dbReference type="Proteomes" id="UP001143548"/>
    </source>
</evidence>
<feature type="transmembrane region" description="Helical" evidence="1">
    <location>
        <begin position="318"/>
        <end position="339"/>
    </location>
</feature>
<feature type="transmembrane region" description="Helical" evidence="1">
    <location>
        <begin position="120"/>
        <end position="143"/>
    </location>
</feature>
<dbReference type="EMBL" id="BROQ01000150">
    <property type="protein sequence ID" value="GKZ26524.1"/>
    <property type="molecule type" value="Genomic_DNA"/>
</dbReference>
<feature type="transmembrane region" description="Helical" evidence="1">
    <location>
        <begin position="351"/>
        <end position="375"/>
    </location>
</feature>
<feature type="transmembrane region" description="Helical" evidence="1">
    <location>
        <begin position="254"/>
        <end position="279"/>
    </location>
</feature>
<gene>
    <name evidence="2" type="ORF">AbraCBS73388_002768</name>
</gene>
<comment type="caution">
    <text evidence="2">The sequence shown here is derived from an EMBL/GenBank/DDBJ whole genome shotgun (WGS) entry which is preliminary data.</text>
</comment>
<organism evidence="2 3">
    <name type="scientific">Aspergillus brasiliensis</name>
    <dbReference type="NCBI Taxonomy" id="319629"/>
    <lineage>
        <taxon>Eukaryota</taxon>
        <taxon>Fungi</taxon>
        <taxon>Dikarya</taxon>
        <taxon>Ascomycota</taxon>
        <taxon>Pezizomycotina</taxon>
        <taxon>Eurotiomycetes</taxon>
        <taxon>Eurotiomycetidae</taxon>
        <taxon>Eurotiales</taxon>
        <taxon>Aspergillaceae</taxon>
        <taxon>Aspergillus</taxon>
        <taxon>Aspergillus subgen. Circumdati</taxon>
    </lineage>
</organism>
<reference evidence="2" key="1">
    <citation type="submission" date="2022-07" db="EMBL/GenBank/DDBJ databases">
        <title>Taxonomy of Aspergillus series Nigri: significant species reduction supported by multi-species coalescent approaches.</title>
        <authorList>
            <person name="Bian C."/>
            <person name="Kusuya Y."/>
            <person name="Sklenar F."/>
            <person name="D'hooge E."/>
            <person name="Yaguchi T."/>
            <person name="Takahashi H."/>
            <person name="Hubka V."/>
        </authorList>
    </citation>
    <scope>NUCLEOTIDE SEQUENCE</scope>
    <source>
        <strain evidence="2">CBS 733.88</strain>
    </source>
</reference>
<dbReference type="AlphaFoldDB" id="A0A9W6DR43"/>
<feature type="transmembrane region" description="Helical" evidence="1">
    <location>
        <begin position="89"/>
        <end position="108"/>
    </location>
</feature>
<proteinExistence type="predicted"/>
<accession>A0A9W6DR43</accession>